<accession>A0ABD6EZQ9</accession>
<feature type="domain" description="OST48 N-terminal" evidence="4">
    <location>
        <begin position="21"/>
        <end position="139"/>
    </location>
</feature>
<sequence>MEFISSAIVLIFVIGISSASRILVLVDSLNVRETHSIFLASLRDRGHEVTVKPADDQGLALQKYGNALYDNLIIFAPGVDEFGGNVNVKEITNFIDNGGNVLVAAGTHAGDALRELATENGFEFDEEKTVVIDHFNYDAVLVNFR</sequence>
<comment type="caution">
    <text evidence="5">The sequence shown here is derived from an EMBL/GenBank/DDBJ whole genome shotgun (WGS) entry which is preliminary data.</text>
</comment>
<dbReference type="EMBL" id="JBGFUD010009772">
    <property type="protein sequence ID" value="MFH4982648.1"/>
    <property type="molecule type" value="Genomic_DNA"/>
</dbReference>
<comment type="subunit">
    <text evidence="3">Component of the oligosaccharyltransferase (OST) complex.</text>
</comment>
<evidence type="ECO:0000259" key="4">
    <source>
        <dbReference type="Pfam" id="PF03345"/>
    </source>
</evidence>
<dbReference type="PANTHER" id="PTHR10830:SF0">
    <property type="entry name" value="DOLICHYL-DIPHOSPHOOLIGOSACCHARIDE--PROTEIN GLYCOSYLTRANSFERASE 48 KDA SUBUNIT"/>
    <property type="match status" value="1"/>
</dbReference>
<keyword evidence="6" id="KW-1185">Reference proteome</keyword>
<dbReference type="InterPro" id="IPR005013">
    <property type="entry name" value="DDOST_48_kDa_subunit"/>
</dbReference>
<dbReference type="PANTHER" id="PTHR10830">
    <property type="entry name" value="DOLICHYL-DIPHOSPHOOLIGOSACCHARIDE--PROTEIN GLYCOSYLTRANSFERASE 48 KDA SUBUNIT"/>
    <property type="match status" value="1"/>
</dbReference>
<comment type="pathway">
    <text evidence="3">Protein modification; protein glycosylation.</text>
</comment>
<dbReference type="InterPro" id="IPR055457">
    <property type="entry name" value="OST48_N"/>
</dbReference>
<evidence type="ECO:0000256" key="2">
    <source>
        <dbReference type="ARBA" id="ARBA00013350"/>
    </source>
</evidence>
<proteinExistence type="inferred from homology"/>
<dbReference type="Proteomes" id="UP001608902">
    <property type="component" value="Unassembled WGS sequence"/>
</dbReference>
<protein>
    <recommendedName>
        <fullName evidence="2 3">Dolichyl-diphosphooligosaccharide--protein glycosyltransferase 48 kDa subunit</fullName>
        <shortName evidence="3">Oligosaccharyl transferase 48 kDa subunit</shortName>
    </recommendedName>
</protein>
<name>A0ABD6EZQ9_9BILA</name>
<organism evidence="5 6">
    <name type="scientific">Gnathostoma spinigerum</name>
    <dbReference type="NCBI Taxonomy" id="75299"/>
    <lineage>
        <taxon>Eukaryota</taxon>
        <taxon>Metazoa</taxon>
        <taxon>Ecdysozoa</taxon>
        <taxon>Nematoda</taxon>
        <taxon>Chromadorea</taxon>
        <taxon>Rhabditida</taxon>
        <taxon>Spirurina</taxon>
        <taxon>Gnathostomatomorpha</taxon>
        <taxon>Gnathostomatoidea</taxon>
        <taxon>Gnathostomatidae</taxon>
        <taxon>Gnathostoma</taxon>
    </lineage>
</organism>
<comment type="subcellular location">
    <subcellularLocation>
        <location evidence="1 3">Endoplasmic reticulum membrane</location>
        <topology evidence="1 3">Single-pass type I membrane protein</topology>
    </subcellularLocation>
</comment>
<reference evidence="5 6" key="1">
    <citation type="submission" date="2024-08" db="EMBL/GenBank/DDBJ databases">
        <title>Gnathostoma spinigerum genome.</title>
        <authorList>
            <person name="Gonzalez-Bertolin B."/>
            <person name="Monzon S."/>
            <person name="Zaballos A."/>
            <person name="Jimenez P."/>
            <person name="Dekumyoy P."/>
            <person name="Varona S."/>
            <person name="Cuesta I."/>
            <person name="Sumanam S."/>
            <person name="Adisakwattana P."/>
            <person name="Gasser R.B."/>
            <person name="Hernandez-Gonzalez A."/>
            <person name="Young N.D."/>
            <person name="Perteguer M.J."/>
        </authorList>
    </citation>
    <scope>NUCLEOTIDE SEQUENCE [LARGE SCALE GENOMIC DNA]</scope>
    <source>
        <strain evidence="5">AL3</strain>
        <tissue evidence="5">Liver</tissue>
    </source>
</reference>
<dbReference type="Pfam" id="PF03345">
    <property type="entry name" value="OST48_N"/>
    <property type="match status" value="1"/>
</dbReference>
<dbReference type="AlphaFoldDB" id="A0ABD6EZQ9"/>
<evidence type="ECO:0000313" key="5">
    <source>
        <dbReference type="EMBL" id="MFH4982648.1"/>
    </source>
</evidence>
<evidence type="ECO:0000256" key="1">
    <source>
        <dbReference type="ARBA" id="ARBA00004115"/>
    </source>
</evidence>
<dbReference type="GO" id="GO:0018279">
    <property type="term" value="P:protein N-linked glycosylation via asparagine"/>
    <property type="evidence" value="ECO:0007669"/>
    <property type="project" value="UniProtKB-UniRule"/>
</dbReference>
<evidence type="ECO:0000313" key="6">
    <source>
        <dbReference type="Proteomes" id="UP001608902"/>
    </source>
</evidence>
<keyword evidence="3" id="KW-0256">Endoplasmic reticulum</keyword>
<gene>
    <name evidence="5" type="ORF">AB6A40_009357</name>
</gene>
<comment type="similarity">
    <text evidence="3">Belongs to the DDOST 48 kDa subunit family.</text>
</comment>
<evidence type="ECO:0000256" key="3">
    <source>
        <dbReference type="RuleBase" id="RU361142"/>
    </source>
</evidence>
<dbReference type="GO" id="GO:0005789">
    <property type="term" value="C:endoplasmic reticulum membrane"/>
    <property type="evidence" value="ECO:0007669"/>
    <property type="project" value="UniProtKB-SubCell"/>
</dbReference>
<comment type="function">
    <text evidence="3">Subunit of the oligosaccharyl transferase (OST) complex that catalyzes the initial transfer of a defined glycan (Glc(3)Man(9)GlcNAc(2) in eukaryotes) from the lipid carrier dolichol-pyrophosphate to an asparagine residue within an Asn-X-Ser/Thr consensus motif in nascent polypeptide chains, the first step in protein N-glycosylation. N-glycosylation occurs cotranslationally and the complex associates with the Sec61 complex at the channel-forming translocon complex that mediates protein translocation across the endoplasmic reticulum (ER).</text>
</comment>